<dbReference type="AlphaFoldDB" id="X6M803"/>
<dbReference type="Gene3D" id="3.60.10.10">
    <property type="entry name" value="Endonuclease/exonuclease/phosphatase"/>
    <property type="match status" value="1"/>
</dbReference>
<dbReference type="SUPFAM" id="SSF56219">
    <property type="entry name" value="DNase I-like"/>
    <property type="match status" value="1"/>
</dbReference>
<evidence type="ECO:0000313" key="2">
    <source>
        <dbReference type="Proteomes" id="UP000023152"/>
    </source>
</evidence>
<dbReference type="InterPro" id="IPR036691">
    <property type="entry name" value="Endo/exonu/phosph_ase_sf"/>
</dbReference>
<protein>
    <submittedName>
        <fullName evidence="1">Uncharacterized protein</fullName>
    </submittedName>
</protein>
<reference evidence="1 2" key="1">
    <citation type="journal article" date="2013" name="Curr. Biol.">
        <title>The Genome of the Foraminiferan Reticulomyxa filosa.</title>
        <authorList>
            <person name="Glockner G."/>
            <person name="Hulsmann N."/>
            <person name="Schleicher M."/>
            <person name="Noegel A.A."/>
            <person name="Eichinger L."/>
            <person name="Gallinger C."/>
            <person name="Pawlowski J."/>
            <person name="Sierra R."/>
            <person name="Euteneuer U."/>
            <person name="Pillet L."/>
            <person name="Moustafa A."/>
            <person name="Platzer M."/>
            <person name="Groth M."/>
            <person name="Szafranski K."/>
            <person name="Schliwa M."/>
        </authorList>
    </citation>
    <scope>NUCLEOTIDE SEQUENCE [LARGE SCALE GENOMIC DNA]</scope>
</reference>
<dbReference type="EMBL" id="ASPP01023654">
    <property type="protein sequence ID" value="ETO10113.1"/>
    <property type="molecule type" value="Genomic_DNA"/>
</dbReference>
<sequence>MIRSEEEQKCEVATKIWVCTWNMAAKSHFPMLTTEAGTKRVDTSKTSELENIIPTNYDIYVFGVQEGVDDGYFELLEAYLKTKEIQRYDISPKEDRVEGRGDGSFINSKYTGISVFVNKEKKDVIQFKKAGAVSAGMMEGSKGAAGVVLKVYG</sequence>
<evidence type="ECO:0000313" key="1">
    <source>
        <dbReference type="EMBL" id="ETO10113.1"/>
    </source>
</evidence>
<comment type="caution">
    <text evidence="1">The sequence shown here is derived from an EMBL/GenBank/DDBJ whole genome shotgun (WGS) entry which is preliminary data.</text>
</comment>
<organism evidence="1 2">
    <name type="scientific">Reticulomyxa filosa</name>
    <dbReference type="NCBI Taxonomy" id="46433"/>
    <lineage>
        <taxon>Eukaryota</taxon>
        <taxon>Sar</taxon>
        <taxon>Rhizaria</taxon>
        <taxon>Retaria</taxon>
        <taxon>Foraminifera</taxon>
        <taxon>Monothalamids</taxon>
        <taxon>Reticulomyxidae</taxon>
        <taxon>Reticulomyxa</taxon>
    </lineage>
</organism>
<dbReference type="OrthoDB" id="7862313at2759"/>
<feature type="non-terminal residue" evidence="1">
    <location>
        <position position="153"/>
    </location>
</feature>
<proteinExistence type="predicted"/>
<gene>
    <name evidence="1" type="ORF">RFI_27264</name>
</gene>
<name>X6M803_RETFI</name>
<keyword evidence="2" id="KW-1185">Reference proteome</keyword>
<accession>X6M803</accession>
<dbReference type="Proteomes" id="UP000023152">
    <property type="component" value="Unassembled WGS sequence"/>
</dbReference>